<reference evidence="2" key="1">
    <citation type="journal article" date="2013" name="Proc. Natl. Acad. Sci. U.S.A.">
        <title>Genome structure and metabolic features in the red seaweed Chondrus crispus shed light on evolution of the Archaeplastida.</title>
        <authorList>
            <person name="Collen J."/>
            <person name="Porcel B."/>
            <person name="Carre W."/>
            <person name="Ball S.G."/>
            <person name="Chaparro C."/>
            <person name="Tonon T."/>
            <person name="Barbeyron T."/>
            <person name="Michel G."/>
            <person name="Noel B."/>
            <person name="Valentin K."/>
            <person name="Elias M."/>
            <person name="Artiguenave F."/>
            <person name="Arun A."/>
            <person name="Aury J.M."/>
            <person name="Barbosa-Neto J.F."/>
            <person name="Bothwell J.H."/>
            <person name="Bouget F.Y."/>
            <person name="Brillet L."/>
            <person name="Cabello-Hurtado F."/>
            <person name="Capella-Gutierrez S."/>
            <person name="Charrier B."/>
            <person name="Cladiere L."/>
            <person name="Cock J.M."/>
            <person name="Coelho S.M."/>
            <person name="Colleoni C."/>
            <person name="Czjzek M."/>
            <person name="Da Silva C."/>
            <person name="Delage L."/>
            <person name="Denoeud F."/>
            <person name="Deschamps P."/>
            <person name="Dittami S.M."/>
            <person name="Gabaldon T."/>
            <person name="Gachon C.M."/>
            <person name="Groisillier A."/>
            <person name="Herve C."/>
            <person name="Jabbari K."/>
            <person name="Katinka M."/>
            <person name="Kloareg B."/>
            <person name="Kowalczyk N."/>
            <person name="Labadie K."/>
            <person name="Leblanc C."/>
            <person name="Lopez P.J."/>
            <person name="McLachlan D.H."/>
            <person name="Meslet-Cladiere L."/>
            <person name="Moustafa A."/>
            <person name="Nehr Z."/>
            <person name="Nyvall Collen P."/>
            <person name="Panaud O."/>
            <person name="Partensky F."/>
            <person name="Poulain J."/>
            <person name="Rensing S.A."/>
            <person name="Rousvoal S."/>
            <person name="Samson G."/>
            <person name="Symeonidi A."/>
            <person name="Weissenbach J."/>
            <person name="Zambounis A."/>
            <person name="Wincker P."/>
            <person name="Boyen C."/>
        </authorList>
    </citation>
    <scope>NUCLEOTIDE SEQUENCE [LARGE SCALE GENOMIC DNA]</scope>
    <source>
        <strain evidence="2">cv. Stackhouse</strain>
    </source>
</reference>
<dbReference type="KEGG" id="ccp:CHC_T00003533001"/>
<keyword evidence="2" id="KW-1185">Reference proteome</keyword>
<accession>R7Q8W6</accession>
<dbReference type="Gramene" id="CDF34962">
    <property type="protein sequence ID" value="CDF34962"/>
    <property type="gene ID" value="CHC_T00003533001"/>
</dbReference>
<name>R7Q8W6_CHOCR</name>
<dbReference type="EMBL" id="HG001711">
    <property type="protein sequence ID" value="CDF34962.1"/>
    <property type="molecule type" value="Genomic_DNA"/>
</dbReference>
<dbReference type="Proteomes" id="UP000012073">
    <property type="component" value="Unassembled WGS sequence"/>
</dbReference>
<dbReference type="RefSeq" id="XP_005714781.1">
    <property type="nucleotide sequence ID" value="XM_005714724.1"/>
</dbReference>
<protein>
    <submittedName>
        <fullName evidence="1">Uncharacterized protein</fullName>
    </submittedName>
</protein>
<proteinExistence type="predicted"/>
<dbReference type="AlphaFoldDB" id="R7Q8W6"/>
<evidence type="ECO:0000313" key="2">
    <source>
        <dbReference type="Proteomes" id="UP000012073"/>
    </source>
</evidence>
<dbReference type="GeneID" id="17322496"/>
<gene>
    <name evidence="1" type="ORF">CHC_T00003533001</name>
</gene>
<organism evidence="1 2">
    <name type="scientific">Chondrus crispus</name>
    <name type="common">Carrageen Irish moss</name>
    <name type="synonym">Polymorpha crispa</name>
    <dbReference type="NCBI Taxonomy" id="2769"/>
    <lineage>
        <taxon>Eukaryota</taxon>
        <taxon>Rhodophyta</taxon>
        <taxon>Florideophyceae</taxon>
        <taxon>Rhodymeniophycidae</taxon>
        <taxon>Gigartinales</taxon>
        <taxon>Gigartinaceae</taxon>
        <taxon>Chondrus</taxon>
    </lineage>
</organism>
<evidence type="ECO:0000313" key="1">
    <source>
        <dbReference type="EMBL" id="CDF34962.1"/>
    </source>
</evidence>
<sequence length="98" mass="11880">MHACFPISQICSAVPSSRWPYQQYFWAWEPSDQHLFLFIQFLARPCTLRFTSAMRFWWRRSPYIAHRRIEGRLCCFARRIDLCASFAPHIRTRLLRTP</sequence>